<evidence type="ECO:0000313" key="1">
    <source>
        <dbReference type="EMBL" id="OZG64886.1"/>
    </source>
</evidence>
<dbReference type="EMBL" id="MWXA01000013">
    <property type="protein sequence ID" value="OZG64894.1"/>
    <property type="molecule type" value="Genomic_DNA"/>
</dbReference>
<dbReference type="Proteomes" id="UP000216451">
    <property type="component" value="Unassembled WGS sequence"/>
</dbReference>
<comment type="caution">
    <text evidence="2">The sequence shown here is derived from an EMBL/GenBank/DDBJ whole genome shotgun (WGS) entry which is preliminary data.</text>
</comment>
<accession>A0A261G0C5</accession>
<evidence type="ECO:0000313" key="2">
    <source>
        <dbReference type="EMBL" id="OZG64894.1"/>
    </source>
</evidence>
<sequence length="43" mass="4566">MTSSRMGCGDPQAPEGGYPQSKINFMKTMLLGTGIQVYRGGIS</sequence>
<gene>
    <name evidence="1" type="ORF">BAQU_1961</name>
    <name evidence="2" type="ORF">BAQU_1969</name>
</gene>
<dbReference type="AlphaFoldDB" id="A0A261G0C5"/>
<proteinExistence type="predicted"/>
<protein>
    <submittedName>
        <fullName evidence="2">Uncharacterized protein</fullName>
    </submittedName>
</protein>
<evidence type="ECO:0000313" key="3">
    <source>
        <dbReference type="Proteomes" id="UP000216451"/>
    </source>
</evidence>
<keyword evidence="3" id="KW-1185">Reference proteome</keyword>
<name>A0A261G0C5_9BIFI</name>
<dbReference type="EMBL" id="MWXA01000013">
    <property type="protein sequence ID" value="OZG64886.1"/>
    <property type="molecule type" value="Genomic_DNA"/>
</dbReference>
<reference evidence="2 3" key="1">
    <citation type="journal article" date="2017" name="BMC Genomics">
        <title>Comparative genomic and phylogenomic analyses of the Bifidobacteriaceae family.</title>
        <authorList>
            <person name="Lugli G.A."/>
            <person name="Milani C."/>
            <person name="Turroni F."/>
            <person name="Duranti S."/>
            <person name="Mancabelli L."/>
            <person name="Mangifesta M."/>
            <person name="Ferrario C."/>
            <person name="Modesto M."/>
            <person name="Mattarelli P."/>
            <person name="Jiri K."/>
            <person name="van Sinderen D."/>
            <person name="Ventura M."/>
        </authorList>
    </citation>
    <scope>NUCLEOTIDE SEQUENCE [LARGE SCALE GENOMIC DNA]</scope>
    <source>
        <strain evidence="2 3">LMG 28769</strain>
    </source>
</reference>
<organism evidence="2 3">
    <name type="scientific">Bifidobacterium aquikefiri</name>
    <dbReference type="NCBI Taxonomy" id="1653207"/>
    <lineage>
        <taxon>Bacteria</taxon>
        <taxon>Bacillati</taxon>
        <taxon>Actinomycetota</taxon>
        <taxon>Actinomycetes</taxon>
        <taxon>Bifidobacteriales</taxon>
        <taxon>Bifidobacteriaceae</taxon>
        <taxon>Bifidobacterium</taxon>
    </lineage>
</organism>